<accession>A0ABT4D697</accession>
<reference evidence="1" key="1">
    <citation type="submission" date="2022-12" db="EMBL/GenBank/DDBJ databases">
        <title>Clostridium sp. nov., isolated from industrial wastewater.</title>
        <authorList>
            <person name="Jiayan W."/>
        </authorList>
    </citation>
    <scope>NUCLEOTIDE SEQUENCE</scope>
    <source>
        <strain evidence="1">ZC22-4</strain>
    </source>
</reference>
<comment type="caution">
    <text evidence="1">The sequence shown here is derived from an EMBL/GenBank/DDBJ whole genome shotgun (WGS) entry which is preliminary data.</text>
</comment>
<evidence type="ECO:0000313" key="2">
    <source>
        <dbReference type="Proteomes" id="UP001144612"/>
    </source>
</evidence>
<evidence type="ECO:0000313" key="1">
    <source>
        <dbReference type="EMBL" id="MCY6957824.1"/>
    </source>
</evidence>
<organism evidence="1 2">
    <name type="scientific">Clostridium brassicae</name>
    <dbReference type="NCBI Taxonomy" id="2999072"/>
    <lineage>
        <taxon>Bacteria</taxon>
        <taxon>Bacillati</taxon>
        <taxon>Bacillota</taxon>
        <taxon>Clostridia</taxon>
        <taxon>Eubacteriales</taxon>
        <taxon>Clostridiaceae</taxon>
        <taxon>Clostridium</taxon>
    </lineage>
</organism>
<protein>
    <submittedName>
        <fullName evidence="1">Uncharacterized protein</fullName>
    </submittedName>
</protein>
<keyword evidence="2" id="KW-1185">Reference proteome</keyword>
<gene>
    <name evidence="1" type="ORF">OW729_04300</name>
</gene>
<dbReference type="EMBL" id="JAPQFJ010000003">
    <property type="protein sequence ID" value="MCY6957824.1"/>
    <property type="molecule type" value="Genomic_DNA"/>
</dbReference>
<dbReference type="RefSeq" id="WP_268060225.1">
    <property type="nucleotide sequence ID" value="NZ_JAPQFJ010000003.1"/>
</dbReference>
<name>A0ABT4D697_9CLOT</name>
<sequence>MSNMDLYNKVREVPQNAQKSIPAGRLKGMTDINPMWRIQTLTEQFGMCGIGWSYEITNQWIEEGANCERIAFTNINLYVKVGENWSKAIPGTGGSSFISKERSGLYTSDECFKMSLTDAISVACKSLGVGADIYWQAGKSKYTNPNTEQSSPQSQTISEAQQKRIFAIAKNNTKLVKDVLSSKGYTSTSHILKGKVYNDICAEIESKVKEV</sequence>
<proteinExistence type="predicted"/>
<dbReference type="Proteomes" id="UP001144612">
    <property type="component" value="Unassembled WGS sequence"/>
</dbReference>